<dbReference type="EMBL" id="OVTA01000012">
    <property type="protein sequence ID" value="SPR97713.1"/>
    <property type="molecule type" value="Genomic_DNA"/>
</dbReference>
<dbReference type="Gene3D" id="3.10.20.860">
    <property type="match status" value="1"/>
</dbReference>
<dbReference type="Gene3D" id="1.10.260.40">
    <property type="entry name" value="lambda repressor-like DNA-binding domains"/>
    <property type="match status" value="1"/>
</dbReference>
<protein>
    <submittedName>
        <fullName evidence="5">Putative transcriptional regulator, HTH cro/C1-type DNA-binding domain</fullName>
    </submittedName>
</protein>
<name>A0A375J196_9BURK</name>
<dbReference type="GO" id="GO:0003677">
    <property type="term" value="F:DNA binding"/>
    <property type="evidence" value="ECO:0007669"/>
    <property type="project" value="UniProtKB-KW"/>
</dbReference>
<dbReference type="InterPro" id="IPR052359">
    <property type="entry name" value="HTH-type_reg/antitoxin"/>
</dbReference>
<dbReference type="InterPro" id="IPR022453">
    <property type="entry name" value="Znf_MqsA-type"/>
</dbReference>
<evidence type="ECO:0000256" key="2">
    <source>
        <dbReference type="ARBA" id="ARBA00023125"/>
    </source>
</evidence>
<keyword evidence="3" id="KW-0804">Transcription</keyword>
<dbReference type="InterPro" id="IPR032758">
    <property type="entry name" value="MqsA/HigA-2"/>
</dbReference>
<evidence type="ECO:0000256" key="1">
    <source>
        <dbReference type="ARBA" id="ARBA00023015"/>
    </source>
</evidence>
<evidence type="ECO:0000313" key="6">
    <source>
        <dbReference type="Proteomes" id="UP000256805"/>
    </source>
</evidence>
<accession>A0A375J196</accession>
<dbReference type="CDD" id="cd12870">
    <property type="entry name" value="MqsA"/>
    <property type="match status" value="1"/>
</dbReference>
<dbReference type="Pfam" id="PF15731">
    <property type="entry name" value="MqsA_antitoxin"/>
    <property type="match status" value="1"/>
</dbReference>
<feature type="domain" description="HTH cro/C1-type" evidence="4">
    <location>
        <begin position="72"/>
        <end position="126"/>
    </location>
</feature>
<gene>
    <name evidence="5" type="ORF">CBM2634_A20049</name>
</gene>
<organism evidence="5 6">
    <name type="scientific">Cupriavidus taiwanensis</name>
    <dbReference type="NCBI Taxonomy" id="164546"/>
    <lineage>
        <taxon>Bacteria</taxon>
        <taxon>Pseudomonadati</taxon>
        <taxon>Pseudomonadota</taxon>
        <taxon>Betaproteobacteria</taxon>
        <taxon>Burkholderiales</taxon>
        <taxon>Burkholderiaceae</taxon>
        <taxon>Cupriavidus</taxon>
    </lineage>
</organism>
<dbReference type="RefSeq" id="WP_116381759.1">
    <property type="nucleotide sequence ID" value="NZ_LS483233.1"/>
</dbReference>
<evidence type="ECO:0000256" key="3">
    <source>
        <dbReference type="ARBA" id="ARBA00023163"/>
    </source>
</evidence>
<sequence length="132" mass="14672">MKCPECGGAELVAGMRDMPYTYRGETTVIPNVPGQWCPKCGEGVLPRDSDWVSDAMLAFNRQVNAALVDPAFITEVRKKLRLDQREAAEIFGGGVNAFSRYETGRTKPPLALVKLLRLLDRHPELLEEIRAA</sequence>
<reference evidence="5 6" key="1">
    <citation type="submission" date="2018-01" db="EMBL/GenBank/DDBJ databases">
        <authorList>
            <person name="Gaut B.S."/>
            <person name="Morton B.R."/>
            <person name="Clegg M.T."/>
            <person name="Duvall M.R."/>
        </authorList>
    </citation>
    <scope>NUCLEOTIDE SEQUENCE [LARGE SCALE GENOMIC DNA]</scope>
    <source>
        <strain evidence="5">Cupriavidus taiwanensis cmp 52</strain>
    </source>
</reference>
<dbReference type="Proteomes" id="UP000256805">
    <property type="component" value="Unassembled WGS sequence"/>
</dbReference>
<dbReference type="AlphaFoldDB" id="A0A375J196"/>
<dbReference type="NCBIfam" id="TIGR03830">
    <property type="entry name" value="CxxCG_CxxCG_HTH"/>
    <property type="match status" value="1"/>
</dbReference>
<dbReference type="InterPro" id="IPR010982">
    <property type="entry name" value="Lambda_DNA-bd_dom_sf"/>
</dbReference>
<dbReference type="PANTHER" id="PTHR36511">
    <property type="entry name" value="MERR FAMILY BACTERIAL REGULATORY PROTEIN"/>
    <property type="match status" value="1"/>
</dbReference>
<dbReference type="InterPro" id="IPR022452">
    <property type="entry name" value="MqsA"/>
</dbReference>
<proteinExistence type="predicted"/>
<dbReference type="InterPro" id="IPR001387">
    <property type="entry name" value="Cro/C1-type_HTH"/>
</dbReference>
<dbReference type="PANTHER" id="PTHR36511:SF4">
    <property type="entry name" value="ANTITOXIN MQSA"/>
    <property type="match status" value="1"/>
</dbReference>
<dbReference type="SMART" id="SM00530">
    <property type="entry name" value="HTH_XRE"/>
    <property type="match status" value="1"/>
</dbReference>
<dbReference type="SUPFAM" id="SSF47413">
    <property type="entry name" value="lambda repressor-like DNA-binding domains"/>
    <property type="match status" value="1"/>
</dbReference>
<evidence type="ECO:0000259" key="4">
    <source>
        <dbReference type="SMART" id="SM00530"/>
    </source>
</evidence>
<evidence type="ECO:0000313" key="5">
    <source>
        <dbReference type="EMBL" id="SPR97713.1"/>
    </source>
</evidence>
<dbReference type="CDD" id="cd00093">
    <property type="entry name" value="HTH_XRE"/>
    <property type="match status" value="1"/>
</dbReference>
<keyword evidence="2 5" id="KW-0238">DNA-binding</keyword>
<dbReference type="NCBIfam" id="TIGR03831">
    <property type="entry name" value="YgiT_finger"/>
    <property type="match status" value="1"/>
</dbReference>
<keyword evidence="1" id="KW-0805">Transcription regulation</keyword>